<evidence type="ECO:0000259" key="2">
    <source>
        <dbReference type="PROSITE" id="PS51462"/>
    </source>
</evidence>
<comment type="caution">
    <text evidence="3">The sequence shown here is derived from an EMBL/GenBank/DDBJ whole genome shotgun (WGS) entry which is preliminary data.</text>
</comment>
<dbReference type="SUPFAM" id="SSF55811">
    <property type="entry name" value="Nudix"/>
    <property type="match status" value="1"/>
</dbReference>
<dbReference type="PROSITE" id="PS51462">
    <property type="entry name" value="NUDIX"/>
    <property type="match status" value="1"/>
</dbReference>
<keyword evidence="1 3" id="KW-0378">Hydrolase</keyword>
<keyword evidence="4" id="KW-1185">Reference proteome</keyword>
<dbReference type="CDD" id="cd03673">
    <property type="entry name" value="NUDIX_Ap6A_hydrolase"/>
    <property type="match status" value="1"/>
</dbReference>
<evidence type="ECO:0000313" key="3">
    <source>
        <dbReference type="EMBL" id="MFC4026265.1"/>
    </source>
</evidence>
<dbReference type="InterPro" id="IPR015797">
    <property type="entry name" value="NUDIX_hydrolase-like_dom_sf"/>
</dbReference>
<evidence type="ECO:0000256" key="1">
    <source>
        <dbReference type="ARBA" id="ARBA00022801"/>
    </source>
</evidence>
<dbReference type="PANTHER" id="PTHR43736:SF1">
    <property type="entry name" value="DIHYDRONEOPTERIN TRIPHOSPHATE DIPHOSPHATASE"/>
    <property type="match status" value="1"/>
</dbReference>
<dbReference type="RefSeq" id="WP_290236691.1">
    <property type="nucleotide sequence ID" value="NZ_JAUFPZ010000002.1"/>
</dbReference>
<proteinExistence type="predicted"/>
<dbReference type="GO" id="GO:0016787">
    <property type="term" value="F:hydrolase activity"/>
    <property type="evidence" value="ECO:0007669"/>
    <property type="project" value="UniProtKB-KW"/>
</dbReference>
<dbReference type="Gene3D" id="3.90.79.10">
    <property type="entry name" value="Nucleoside Triphosphate Pyrophosphohydrolase"/>
    <property type="match status" value="1"/>
</dbReference>
<dbReference type="PANTHER" id="PTHR43736">
    <property type="entry name" value="ADP-RIBOSE PYROPHOSPHATASE"/>
    <property type="match status" value="1"/>
</dbReference>
<reference evidence="4" key="1">
    <citation type="journal article" date="2019" name="Int. J. Syst. Evol. Microbiol.">
        <title>The Global Catalogue of Microorganisms (GCM) 10K type strain sequencing project: providing services to taxonomists for standard genome sequencing and annotation.</title>
        <authorList>
            <consortium name="The Broad Institute Genomics Platform"/>
            <consortium name="The Broad Institute Genome Sequencing Center for Infectious Disease"/>
            <person name="Wu L."/>
            <person name="Ma J."/>
        </authorList>
    </citation>
    <scope>NUCLEOTIDE SEQUENCE [LARGE SCALE GENOMIC DNA]</scope>
    <source>
        <strain evidence="4">CECT 9128</strain>
    </source>
</reference>
<protein>
    <submittedName>
        <fullName evidence="3">NUDIX hydrolase</fullName>
        <ecNumber evidence="3">3.6.-.-</ecNumber>
    </submittedName>
</protein>
<organism evidence="3 4">
    <name type="scientific">Zunongwangia endophytica</name>
    <dbReference type="NCBI Taxonomy" id="1808945"/>
    <lineage>
        <taxon>Bacteria</taxon>
        <taxon>Pseudomonadati</taxon>
        <taxon>Bacteroidota</taxon>
        <taxon>Flavobacteriia</taxon>
        <taxon>Flavobacteriales</taxon>
        <taxon>Flavobacteriaceae</taxon>
        <taxon>Zunongwangia</taxon>
    </lineage>
</organism>
<dbReference type="EMBL" id="JBHSAS010000004">
    <property type="protein sequence ID" value="MFC4026265.1"/>
    <property type="molecule type" value="Genomic_DNA"/>
</dbReference>
<dbReference type="EC" id="3.6.-.-" evidence="3"/>
<dbReference type="InterPro" id="IPR000086">
    <property type="entry name" value="NUDIX_hydrolase_dom"/>
</dbReference>
<dbReference type="Pfam" id="PF00293">
    <property type="entry name" value="NUDIX"/>
    <property type="match status" value="1"/>
</dbReference>
<sequence length="207" mass="24178">MYKVFVNDTPIILSTNKDLGGEYKTYSIKTVRLKRLIRKINKGKITHVNLYHKKEEKLLKFLRKKIKPVIAGGGKVYNTKGEILFIYRNDKWDLPKGKIEKGESIEECAIREVEEETAISGLEITSFLRTTYHIFKRKGKFKLKETYWYNMSSDFDGKLIPQEKEGIEKVKWKSPKKAEKALKNSYANIKLLFEEEEIPAPKINVES</sequence>
<name>A0ABV8H312_9FLAO</name>
<accession>A0ABV8H312</accession>
<dbReference type="PRINTS" id="PR00502">
    <property type="entry name" value="NUDIXFAMILY"/>
</dbReference>
<feature type="domain" description="Nudix hydrolase" evidence="2">
    <location>
        <begin position="67"/>
        <end position="195"/>
    </location>
</feature>
<dbReference type="InterPro" id="IPR020476">
    <property type="entry name" value="Nudix_hydrolase"/>
</dbReference>
<evidence type="ECO:0000313" key="4">
    <source>
        <dbReference type="Proteomes" id="UP001595793"/>
    </source>
</evidence>
<gene>
    <name evidence="3" type="ORF">ACFOS1_02505</name>
</gene>
<dbReference type="Proteomes" id="UP001595793">
    <property type="component" value="Unassembled WGS sequence"/>
</dbReference>